<keyword evidence="2" id="KW-1185">Reference proteome</keyword>
<dbReference type="InterPro" id="IPR032358">
    <property type="entry name" value="DUF4867"/>
</dbReference>
<organism evidence="1 2">
    <name type="scientific">Clostridium rhizosphaerae</name>
    <dbReference type="NCBI Taxonomy" id="2803861"/>
    <lineage>
        <taxon>Bacteria</taxon>
        <taxon>Bacillati</taxon>
        <taxon>Bacillota</taxon>
        <taxon>Clostridia</taxon>
        <taxon>Eubacteriales</taxon>
        <taxon>Clostridiaceae</taxon>
        <taxon>Clostridium</taxon>
    </lineage>
</organism>
<protein>
    <submittedName>
        <fullName evidence="1">DUF4867 family protein</fullName>
    </submittedName>
</protein>
<name>A0ABS1T5Y9_9CLOT</name>
<accession>A0ABS1T5Y9</accession>
<dbReference type="RefSeq" id="WP_202747366.1">
    <property type="nucleotide sequence ID" value="NZ_JAESWC010000001.1"/>
</dbReference>
<reference evidence="1 2" key="1">
    <citation type="submission" date="2021-01" db="EMBL/GenBank/DDBJ databases">
        <title>Genome public.</title>
        <authorList>
            <person name="Liu C."/>
            <person name="Sun Q."/>
        </authorList>
    </citation>
    <scope>NUCLEOTIDE SEQUENCE [LARGE SCALE GENOMIC DNA]</scope>
    <source>
        <strain evidence="1 2">YIM B02515</strain>
    </source>
</reference>
<gene>
    <name evidence="1" type="ORF">JK636_03115</name>
</gene>
<comment type="caution">
    <text evidence="1">The sequence shown here is derived from an EMBL/GenBank/DDBJ whole genome shotgun (WGS) entry which is preliminary data.</text>
</comment>
<evidence type="ECO:0000313" key="2">
    <source>
        <dbReference type="Proteomes" id="UP000632377"/>
    </source>
</evidence>
<evidence type="ECO:0000313" key="1">
    <source>
        <dbReference type="EMBL" id="MBL4934745.1"/>
    </source>
</evidence>
<dbReference type="Proteomes" id="UP000632377">
    <property type="component" value="Unassembled WGS sequence"/>
</dbReference>
<sequence>MTLNQLRKINKHIRIKGITNLAFRKYGKIVTGYDFTEMIKYIEEKTPVPEEGVVCVPSAEALESTEVFKKLTSKYFGWMPIQAGYCNGMNSKLNYLGNHKSNKIIVAITDMIIFIGKLQDILEDQYDIKKVEAYFIPEGVAVEIFSTTLHSLPCKMEIGGFRCGVISIKGTEGLINIEDIEKYMLVSKNTWILAHEEYTELNSRFKVGLMGENLQVYIAKNEK</sequence>
<proteinExistence type="predicted"/>
<dbReference type="EMBL" id="JAESWC010000001">
    <property type="protein sequence ID" value="MBL4934745.1"/>
    <property type="molecule type" value="Genomic_DNA"/>
</dbReference>
<dbReference type="Pfam" id="PF16161">
    <property type="entry name" value="DUF4867"/>
    <property type="match status" value="1"/>
</dbReference>